<dbReference type="EMBL" id="PYKJ01000437">
    <property type="protein sequence ID" value="TGC91802.1"/>
    <property type="molecule type" value="Genomic_DNA"/>
</dbReference>
<feature type="non-terminal residue" evidence="1">
    <location>
        <position position="28"/>
    </location>
</feature>
<gene>
    <name evidence="1" type="ORF">C9F08_21030</name>
</gene>
<dbReference type="AlphaFoldDB" id="A0A5R1YT50"/>
<protein>
    <submittedName>
        <fullName evidence="1">Amino acid ABC transporter permease</fullName>
    </submittedName>
</protein>
<dbReference type="Proteomes" id="UP000297537">
    <property type="component" value="Unassembled WGS sequence"/>
</dbReference>
<accession>A0A5R1YT50</accession>
<comment type="caution">
    <text evidence="1">The sequence shown here is derived from an EMBL/GenBank/DDBJ whole genome shotgun (WGS) entry which is preliminary data.</text>
</comment>
<sequence length="28" mass="3291">MSLDWNWGIFLQEAPFGNTTYLGWLWSG</sequence>
<evidence type="ECO:0000313" key="1">
    <source>
        <dbReference type="EMBL" id="TGC91802.1"/>
    </source>
</evidence>
<organism evidence="1 2">
    <name type="scientific">Salmonella enteritidis</name>
    <dbReference type="NCBI Taxonomy" id="149539"/>
    <lineage>
        <taxon>Bacteria</taxon>
        <taxon>Pseudomonadati</taxon>
        <taxon>Pseudomonadota</taxon>
        <taxon>Gammaproteobacteria</taxon>
        <taxon>Enterobacterales</taxon>
        <taxon>Enterobacteriaceae</taxon>
        <taxon>Salmonella</taxon>
    </lineage>
</organism>
<evidence type="ECO:0000313" key="2">
    <source>
        <dbReference type="Proteomes" id="UP000297537"/>
    </source>
</evidence>
<proteinExistence type="predicted"/>
<reference evidence="1 2" key="1">
    <citation type="submission" date="2018-03" db="EMBL/GenBank/DDBJ databases">
        <title>Non-Typhoidal Salmonella genome sequencing and assembly.</title>
        <authorList>
            <person name="Matchawe C."/>
        </authorList>
    </citation>
    <scope>NUCLEOTIDE SEQUENCE [LARGE SCALE GENOMIC DNA]</scope>
    <source>
        <strain evidence="1 2">20dea</strain>
    </source>
</reference>
<name>A0A5R1YT50_SALEN</name>